<dbReference type="InterPro" id="IPR013729">
    <property type="entry name" value="MBF1_N"/>
</dbReference>
<protein>
    <recommendedName>
        <fullName evidence="4">HTH cro/C1-type domain-containing protein</fullName>
    </recommendedName>
</protein>
<dbReference type="Pfam" id="PF08523">
    <property type="entry name" value="MBF1"/>
    <property type="match status" value="1"/>
</dbReference>
<keyword evidence="6" id="KW-1185">Reference proteome</keyword>
<evidence type="ECO:0000259" key="4">
    <source>
        <dbReference type="PROSITE" id="PS50943"/>
    </source>
</evidence>
<name>A0ABN9S132_9DINO</name>
<organism evidence="5 6">
    <name type="scientific">Prorocentrum cordatum</name>
    <dbReference type="NCBI Taxonomy" id="2364126"/>
    <lineage>
        <taxon>Eukaryota</taxon>
        <taxon>Sar</taxon>
        <taxon>Alveolata</taxon>
        <taxon>Dinophyceae</taxon>
        <taxon>Prorocentrales</taxon>
        <taxon>Prorocentraceae</taxon>
        <taxon>Prorocentrum</taxon>
    </lineage>
</organism>
<evidence type="ECO:0000313" key="5">
    <source>
        <dbReference type="EMBL" id="CAK0825421.1"/>
    </source>
</evidence>
<evidence type="ECO:0000256" key="1">
    <source>
        <dbReference type="ARBA" id="ARBA00023015"/>
    </source>
</evidence>
<dbReference type="Pfam" id="PF01381">
    <property type="entry name" value="HTH_3"/>
    <property type="match status" value="1"/>
</dbReference>
<dbReference type="PANTHER" id="PTHR10245:SF15">
    <property type="entry name" value="ENDOTHELIAL DIFFERENTIATION-RELATED FACTOR 1"/>
    <property type="match status" value="1"/>
</dbReference>
<dbReference type="InterPro" id="IPR010982">
    <property type="entry name" value="Lambda_DNA-bd_dom_sf"/>
</dbReference>
<dbReference type="PROSITE" id="PS50943">
    <property type="entry name" value="HTH_CROC1"/>
    <property type="match status" value="1"/>
</dbReference>
<evidence type="ECO:0000256" key="2">
    <source>
        <dbReference type="ARBA" id="ARBA00023125"/>
    </source>
</evidence>
<comment type="caution">
    <text evidence="5">The sequence shown here is derived from an EMBL/GenBank/DDBJ whole genome shotgun (WGS) entry which is preliminary data.</text>
</comment>
<dbReference type="InterPro" id="IPR001387">
    <property type="entry name" value="Cro/C1-type_HTH"/>
</dbReference>
<dbReference type="PANTHER" id="PTHR10245">
    <property type="entry name" value="ENDOTHELIAL DIFFERENTIATION-RELATED FACTOR 1 MULTIPROTEIN BRIDGING FACTOR 1"/>
    <property type="match status" value="1"/>
</dbReference>
<gene>
    <name evidence="5" type="ORF">PCOR1329_LOCUS25550</name>
</gene>
<proteinExistence type="predicted"/>
<sequence length="248" mass="26802">MPSGPSLQAAQDWEPTVWHKAGPTGRAARGTAVVNAARRAGDEVDTAKRVPNAKKLDENTEAFRHEGVSHDFKMALQQARLAKKLTQAALAAAVNEKPSVINDYESGKAAEGEVSPPLWLPGRRPPLVRARRAGGHGRTPLPKRGKRVVPRRSRFGVTGRAGRRPWLSARSPGVCAAPKRLPGKLRTAGGWARRPVYSSAAVRSSVPAGSRRPSGHRRRRRCCLGVAASRRSLGQHVLSSKRNTTSPR</sequence>
<keyword evidence="1" id="KW-0805">Transcription regulation</keyword>
<evidence type="ECO:0000313" key="6">
    <source>
        <dbReference type="Proteomes" id="UP001189429"/>
    </source>
</evidence>
<dbReference type="CDD" id="cd00093">
    <property type="entry name" value="HTH_XRE"/>
    <property type="match status" value="1"/>
</dbReference>
<reference evidence="5" key="1">
    <citation type="submission" date="2023-10" db="EMBL/GenBank/DDBJ databases">
        <authorList>
            <person name="Chen Y."/>
            <person name="Shah S."/>
            <person name="Dougan E. K."/>
            <person name="Thang M."/>
            <person name="Chan C."/>
        </authorList>
    </citation>
    <scope>NUCLEOTIDE SEQUENCE [LARGE SCALE GENOMIC DNA]</scope>
</reference>
<keyword evidence="2" id="KW-0238">DNA-binding</keyword>
<evidence type="ECO:0000256" key="3">
    <source>
        <dbReference type="ARBA" id="ARBA00023163"/>
    </source>
</evidence>
<dbReference type="EMBL" id="CAUYUJ010008936">
    <property type="protein sequence ID" value="CAK0825421.1"/>
    <property type="molecule type" value="Genomic_DNA"/>
</dbReference>
<dbReference type="Gene3D" id="1.10.260.40">
    <property type="entry name" value="lambda repressor-like DNA-binding domains"/>
    <property type="match status" value="1"/>
</dbReference>
<feature type="domain" description="HTH cro/C1-type" evidence="4">
    <location>
        <begin position="76"/>
        <end position="109"/>
    </location>
</feature>
<dbReference type="SUPFAM" id="SSF47413">
    <property type="entry name" value="lambda repressor-like DNA-binding domains"/>
    <property type="match status" value="1"/>
</dbReference>
<dbReference type="Proteomes" id="UP001189429">
    <property type="component" value="Unassembled WGS sequence"/>
</dbReference>
<keyword evidence="3" id="KW-0804">Transcription</keyword>
<accession>A0ABN9S132</accession>